<evidence type="ECO:0008006" key="3">
    <source>
        <dbReference type="Google" id="ProtNLM"/>
    </source>
</evidence>
<evidence type="ECO:0000313" key="2">
    <source>
        <dbReference type="EnsemblMetazoa" id="Aqu2.1.35230_001"/>
    </source>
</evidence>
<dbReference type="NCBIfam" id="TIGR02174">
    <property type="entry name" value="CXXU_selWTH"/>
    <property type="match status" value="1"/>
</dbReference>
<evidence type="ECO:0000256" key="1">
    <source>
        <dbReference type="ARBA" id="ARBA00023284"/>
    </source>
</evidence>
<proteinExistence type="predicted"/>
<dbReference type="Gene3D" id="3.40.30.10">
    <property type="entry name" value="Glutaredoxin"/>
    <property type="match status" value="1"/>
</dbReference>
<keyword evidence="1" id="KW-0676">Redox-active center</keyword>
<organism evidence="2">
    <name type="scientific">Amphimedon queenslandica</name>
    <name type="common">Sponge</name>
    <dbReference type="NCBI Taxonomy" id="400682"/>
    <lineage>
        <taxon>Eukaryota</taxon>
        <taxon>Metazoa</taxon>
        <taxon>Porifera</taxon>
        <taxon>Demospongiae</taxon>
        <taxon>Heteroscleromorpha</taxon>
        <taxon>Haplosclerida</taxon>
        <taxon>Niphatidae</taxon>
        <taxon>Amphimedon</taxon>
    </lineage>
</organism>
<dbReference type="InterPro" id="IPR011893">
    <property type="entry name" value="Selenoprotein_Rdx-typ"/>
</dbReference>
<dbReference type="InterPro" id="IPR036249">
    <property type="entry name" value="Thioredoxin-like_sf"/>
</dbReference>
<name>A0A1X7V4P5_AMPQE</name>
<sequence>MMTPFISYKGRVDRLKTELSKKYGSGIKFEEERTPNISGKFEVFVNEALIHSKIDGNGFVDSDEKMAKITSAIDKASS</sequence>
<dbReference type="AlphaFoldDB" id="A0A1X7V4P5"/>
<protein>
    <recommendedName>
        <fullName evidence="3">Selenoprotein W</fullName>
    </recommendedName>
</protein>
<dbReference type="Pfam" id="PF10262">
    <property type="entry name" value="Rdx"/>
    <property type="match status" value="1"/>
</dbReference>
<accession>A0A1X7V4P5</accession>
<dbReference type="EnsemblMetazoa" id="Aqu2.1.35230_001">
    <property type="protein sequence ID" value="Aqu2.1.35230_001"/>
    <property type="gene ID" value="Aqu2.1.35230"/>
</dbReference>
<reference evidence="2" key="1">
    <citation type="submission" date="2017-05" db="UniProtKB">
        <authorList>
            <consortium name="EnsemblMetazoa"/>
        </authorList>
    </citation>
    <scope>IDENTIFICATION</scope>
</reference>
<dbReference type="InParanoid" id="A0A1X7V4P5"/>
<dbReference type="SUPFAM" id="SSF52833">
    <property type="entry name" value="Thioredoxin-like"/>
    <property type="match status" value="1"/>
</dbReference>